<dbReference type="RefSeq" id="WP_210788028.1">
    <property type="nucleotide sequence ID" value="NZ_JAGPXB010000001.1"/>
</dbReference>
<organism evidence="1 2">
    <name type="scientific">Flavobacterium erciyesense</name>
    <dbReference type="NCBI Taxonomy" id="2825842"/>
    <lineage>
        <taxon>Bacteria</taxon>
        <taxon>Pseudomonadati</taxon>
        <taxon>Bacteroidota</taxon>
        <taxon>Flavobacteriia</taxon>
        <taxon>Flavobacteriales</taxon>
        <taxon>Flavobacteriaceae</taxon>
        <taxon>Flavobacterium</taxon>
    </lineage>
</organism>
<sequence>MILTTTEDLKKYISVAQNFEFKDFEPYINKAINSYTNKYVGDLHALLKDEATNENAEILNQAREHLRSALANFGYFLFTPFNSVNMDSSGMSNTISENRKNIEWWQLNDIRRELLRSGHESMDLLLTILEENPLVFTVWTEKFASKNKELLVHNTTEFQKVYNIFDSRQTFLALTPAIRQVEDQYINCFLSDQLIQYLKSNPTEKTIVKLKEYLQKAIVHFTIAKVYDEGIFNLDSSGIKLKFDTLPNETAKAVDYGKAVEQLNRAIKKNIDNGSNYIGLGKDLIIANPESFSEFENPLKLKTPAKFKVYNTKGIVAL</sequence>
<evidence type="ECO:0000313" key="2">
    <source>
        <dbReference type="Proteomes" id="UP000679008"/>
    </source>
</evidence>
<dbReference type="Pfam" id="PF20459">
    <property type="entry name" value="DUF6712"/>
    <property type="match status" value="2"/>
</dbReference>
<comment type="caution">
    <text evidence="1">The sequence shown here is derived from an EMBL/GenBank/DDBJ whole genome shotgun (WGS) entry which is preliminary data.</text>
</comment>
<protein>
    <submittedName>
        <fullName evidence="1">Uncharacterized protein</fullName>
    </submittedName>
</protein>
<evidence type="ECO:0000313" key="1">
    <source>
        <dbReference type="EMBL" id="MBQ0907483.1"/>
    </source>
</evidence>
<proteinExistence type="predicted"/>
<reference evidence="1 2" key="1">
    <citation type="submission" date="2021-04" db="EMBL/GenBank/DDBJ databases">
        <title>Description of novel Flavobacterium sp. F-328.</title>
        <authorList>
            <person name="Saticioglu I.B."/>
        </authorList>
    </citation>
    <scope>NUCLEOTIDE SEQUENCE [LARGE SCALE GENOMIC DNA]</scope>
    <source>
        <strain evidence="1 2">F-328</strain>
    </source>
</reference>
<keyword evidence="2" id="KW-1185">Reference proteome</keyword>
<gene>
    <name evidence="1" type="ORF">KBJ98_02075</name>
</gene>
<dbReference type="EMBL" id="JAGPXB010000001">
    <property type="protein sequence ID" value="MBQ0907483.1"/>
    <property type="molecule type" value="Genomic_DNA"/>
</dbReference>
<dbReference type="InterPro" id="IPR046558">
    <property type="entry name" value="DUF6712"/>
</dbReference>
<dbReference type="Proteomes" id="UP000679008">
    <property type="component" value="Unassembled WGS sequence"/>
</dbReference>
<name>A0ABS5D0D5_9FLAO</name>
<accession>A0ABS5D0D5</accession>